<name>A0A921LUT5_9ACTN</name>
<proteinExistence type="inferred from homology"/>
<dbReference type="GO" id="GO:0030170">
    <property type="term" value="F:pyridoxal phosphate binding"/>
    <property type="evidence" value="ECO:0007669"/>
    <property type="project" value="InterPro"/>
</dbReference>
<evidence type="ECO:0000256" key="5">
    <source>
        <dbReference type="ARBA" id="ARBA00023239"/>
    </source>
</evidence>
<evidence type="ECO:0000256" key="3">
    <source>
        <dbReference type="ARBA" id="ARBA00022793"/>
    </source>
</evidence>
<keyword evidence="4 6" id="KW-0663">Pyridoxal phosphate</keyword>
<comment type="caution">
    <text evidence="8">The sequence shown here is derived from an EMBL/GenBank/DDBJ whole genome shotgun (WGS) entry which is preliminary data.</text>
</comment>
<dbReference type="InterPro" id="IPR015421">
    <property type="entry name" value="PyrdxlP-dep_Trfase_major"/>
</dbReference>
<evidence type="ECO:0000256" key="6">
    <source>
        <dbReference type="PIRSR" id="PIRSR602129-50"/>
    </source>
</evidence>
<comment type="cofactor">
    <cofactor evidence="1 6 7">
        <name>pyridoxal 5'-phosphate</name>
        <dbReference type="ChEBI" id="CHEBI:597326"/>
    </cofactor>
</comment>
<evidence type="ECO:0000313" key="9">
    <source>
        <dbReference type="Proteomes" id="UP000753256"/>
    </source>
</evidence>
<gene>
    <name evidence="8" type="ORF">K8V70_09740</name>
</gene>
<dbReference type="Gene3D" id="3.90.1150.10">
    <property type="entry name" value="Aspartate Aminotransferase, domain 1"/>
    <property type="match status" value="1"/>
</dbReference>
<dbReference type="InterPro" id="IPR015424">
    <property type="entry name" value="PyrdxlP-dep_Trfase"/>
</dbReference>
<dbReference type="InterPro" id="IPR002129">
    <property type="entry name" value="PyrdxlP-dep_de-COase"/>
</dbReference>
<dbReference type="Gene3D" id="3.90.1150.170">
    <property type="match status" value="1"/>
</dbReference>
<dbReference type="Pfam" id="PF00282">
    <property type="entry name" value="Pyridoxal_deC"/>
    <property type="match status" value="1"/>
</dbReference>
<comment type="similarity">
    <text evidence="2 7">Belongs to the group II decarboxylase family.</text>
</comment>
<dbReference type="InterPro" id="IPR010977">
    <property type="entry name" value="Aromatic_deC"/>
</dbReference>
<dbReference type="RefSeq" id="WP_273191236.1">
    <property type="nucleotide sequence ID" value="NZ_DYUZ01000035.1"/>
</dbReference>
<protein>
    <submittedName>
        <fullName evidence="8">Aminotransferase class V-fold PLP-dependent enzyme</fullName>
    </submittedName>
</protein>
<dbReference type="EMBL" id="DYUZ01000035">
    <property type="protein sequence ID" value="HJG38117.1"/>
    <property type="molecule type" value="Genomic_DNA"/>
</dbReference>
<dbReference type="PANTHER" id="PTHR11999:SF70">
    <property type="entry name" value="MIP05841P"/>
    <property type="match status" value="1"/>
</dbReference>
<dbReference type="AlphaFoldDB" id="A0A921LUT5"/>
<sequence length="485" mass="53491">MYTRKNDMEQDVERAAVRFVCDLFERNRRLSEGPVIDQVDEEVLREVEAMGIPAEGRPLEDVVLDMEHDVIGYGYNCDHARFMGMVPGPTSAVSWLGDMIASGYNRHAGGVANYPAGCRAEQVLLRWLCNQAGFPQTATGVFTSGGSMANMTASIAARDARLPQDRWGDGVAYISEQTHSSAAKGLHMIGVPDARIRKIPVDEGMRMRVDELERAITADEQAGLRPFLVIATAGTTNTGAVDPLREIAGICDAHDLWMHVDGAFGASVLLTRYRDMLDGIELADSLTWDAHKWLFQTYSCGMVLVRDAHDLLRSFATHPEYLKDLEESAAEDALINPWELSPELTRPARGIKLWFTLQVMGSEGMARSIEHGFDLARWAEDELRRTPGAEVVTPAQMAMCTFRFCPDGLDAAALDELNQRVSQRMLASGYAGIFTTEIGGKKVLRICAIHPRTSEGEMREVVRRLAALADEEAAVMRGVQVGTSR</sequence>
<dbReference type="PANTHER" id="PTHR11999">
    <property type="entry name" value="GROUP II PYRIDOXAL-5-PHOSPHATE DECARBOXYLASE"/>
    <property type="match status" value="1"/>
</dbReference>
<evidence type="ECO:0000256" key="4">
    <source>
        <dbReference type="ARBA" id="ARBA00022898"/>
    </source>
</evidence>
<keyword evidence="8" id="KW-0032">Aminotransferase</keyword>
<dbReference type="GO" id="GO:0019752">
    <property type="term" value="P:carboxylic acid metabolic process"/>
    <property type="evidence" value="ECO:0007669"/>
    <property type="project" value="InterPro"/>
</dbReference>
<evidence type="ECO:0000256" key="2">
    <source>
        <dbReference type="ARBA" id="ARBA00009533"/>
    </source>
</evidence>
<dbReference type="PRINTS" id="PR00800">
    <property type="entry name" value="YHDCRBOXLASE"/>
</dbReference>
<keyword evidence="3" id="KW-0210">Decarboxylase</keyword>
<reference evidence="8" key="2">
    <citation type="submission" date="2021-09" db="EMBL/GenBank/DDBJ databases">
        <authorList>
            <person name="Gilroy R."/>
        </authorList>
    </citation>
    <scope>NUCLEOTIDE SEQUENCE</scope>
    <source>
        <strain evidence="8">ChiHjej13B12-9602</strain>
    </source>
</reference>
<evidence type="ECO:0000313" key="8">
    <source>
        <dbReference type="EMBL" id="HJG38117.1"/>
    </source>
</evidence>
<evidence type="ECO:0000256" key="1">
    <source>
        <dbReference type="ARBA" id="ARBA00001933"/>
    </source>
</evidence>
<dbReference type="Gene3D" id="3.40.640.10">
    <property type="entry name" value="Type I PLP-dependent aspartate aminotransferase-like (Major domain)"/>
    <property type="match status" value="1"/>
</dbReference>
<reference evidence="8" key="1">
    <citation type="journal article" date="2021" name="PeerJ">
        <title>Extensive microbial diversity within the chicken gut microbiome revealed by metagenomics and culture.</title>
        <authorList>
            <person name="Gilroy R."/>
            <person name="Ravi A."/>
            <person name="Getino M."/>
            <person name="Pursley I."/>
            <person name="Horton D.L."/>
            <person name="Alikhan N.F."/>
            <person name="Baker D."/>
            <person name="Gharbi K."/>
            <person name="Hall N."/>
            <person name="Watson M."/>
            <person name="Adriaenssens E.M."/>
            <person name="Foster-Nyarko E."/>
            <person name="Jarju S."/>
            <person name="Secka A."/>
            <person name="Antonio M."/>
            <person name="Oren A."/>
            <person name="Chaudhuri R.R."/>
            <person name="La Ragione R."/>
            <person name="Hildebrand F."/>
            <person name="Pallen M.J."/>
        </authorList>
    </citation>
    <scope>NUCLEOTIDE SEQUENCE</scope>
    <source>
        <strain evidence="8">ChiHjej13B12-9602</strain>
    </source>
</reference>
<dbReference type="SUPFAM" id="SSF53383">
    <property type="entry name" value="PLP-dependent transferases"/>
    <property type="match status" value="1"/>
</dbReference>
<dbReference type="GO" id="GO:0006520">
    <property type="term" value="P:amino acid metabolic process"/>
    <property type="evidence" value="ECO:0007669"/>
    <property type="project" value="InterPro"/>
</dbReference>
<dbReference type="InterPro" id="IPR021115">
    <property type="entry name" value="Pyridoxal-P_BS"/>
</dbReference>
<dbReference type="PROSITE" id="PS00392">
    <property type="entry name" value="DDC_GAD_HDC_YDC"/>
    <property type="match status" value="1"/>
</dbReference>
<keyword evidence="8" id="KW-0808">Transferase</keyword>
<accession>A0A921LUT5</accession>
<dbReference type="Proteomes" id="UP000753256">
    <property type="component" value="Unassembled WGS sequence"/>
</dbReference>
<dbReference type="InterPro" id="IPR015422">
    <property type="entry name" value="PyrdxlP-dep_Trfase_small"/>
</dbReference>
<dbReference type="GO" id="GO:0008483">
    <property type="term" value="F:transaminase activity"/>
    <property type="evidence" value="ECO:0007669"/>
    <property type="project" value="UniProtKB-KW"/>
</dbReference>
<organism evidence="8 9">
    <name type="scientific">Enorma phocaeensis</name>
    <dbReference type="NCBI Taxonomy" id="1871019"/>
    <lineage>
        <taxon>Bacteria</taxon>
        <taxon>Bacillati</taxon>
        <taxon>Actinomycetota</taxon>
        <taxon>Coriobacteriia</taxon>
        <taxon>Coriobacteriales</taxon>
        <taxon>Coriobacteriaceae</taxon>
        <taxon>Enorma</taxon>
    </lineage>
</organism>
<feature type="modified residue" description="N6-(pyridoxal phosphate)lysine" evidence="6">
    <location>
        <position position="292"/>
    </location>
</feature>
<keyword evidence="5 7" id="KW-0456">Lyase</keyword>
<evidence type="ECO:0000256" key="7">
    <source>
        <dbReference type="RuleBase" id="RU000382"/>
    </source>
</evidence>
<dbReference type="GO" id="GO:0004058">
    <property type="term" value="F:aromatic-L-amino-acid decarboxylase activity"/>
    <property type="evidence" value="ECO:0007669"/>
    <property type="project" value="UniProtKB-ARBA"/>
</dbReference>